<dbReference type="Proteomes" id="UP000015524">
    <property type="component" value="Unassembled WGS sequence"/>
</dbReference>
<comment type="caution">
    <text evidence="2">The sequence shown here is derived from an EMBL/GenBank/DDBJ whole genome shotgun (WGS) entry which is preliminary data.</text>
</comment>
<accession>T0G610</accession>
<organism evidence="2 3">
    <name type="scientific">Sphingobium baderi LL03</name>
    <dbReference type="NCBI Taxonomy" id="1114964"/>
    <lineage>
        <taxon>Bacteria</taxon>
        <taxon>Pseudomonadati</taxon>
        <taxon>Pseudomonadota</taxon>
        <taxon>Alphaproteobacteria</taxon>
        <taxon>Sphingomonadales</taxon>
        <taxon>Sphingomonadaceae</taxon>
        <taxon>Sphingobium</taxon>
    </lineage>
</organism>
<dbReference type="AlphaFoldDB" id="T0G610"/>
<proteinExistence type="predicted"/>
<dbReference type="Pfam" id="PF15611">
    <property type="entry name" value="EH_Signature"/>
    <property type="match status" value="1"/>
</dbReference>
<keyword evidence="3" id="KW-1185">Reference proteome</keyword>
<evidence type="ECO:0000313" key="2">
    <source>
        <dbReference type="EMBL" id="EQA99140.1"/>
    </source>
</evidence>
<dbReference type="InterPro" id="IPR028943">
    <property type="entry name" value="ZorC_EH_Signature_dom"/>
</dbReference>
<gene>
    <name evidence="2" type="ORF">L485_16465</name>
</gene>
<sequence>MTFLARLAADPKSLTARMRVGQVEPVALRRAVAALDMREGTEGTSTDPDVAELQQRIASLVSEDALDGLSRRDLRAGCKAILHPPHPPAANEATRNGLLAVVARNKRRAAFFAVIDAYLDGFASEDETILSLAKKLETMAATWPWREADHWPAKIGEFALLDPTRAPQLLARRILDSGSHPRDVFREAGLDTPGRRFGGLAEAAFRFACRLVMGMKGQQAVDGQRTLIAWAADDAGKFAYQRAWPEFVEASLVPWEVVEPSEAHKSALLEMLQRFGEGDPRAKPARWRTVMDKAPGAYAVLMRWLTRASVLQFLDIVDRLMPDSAAKLMWAYRRAFWMSYLLSDGNAPGIDAAWVAFGDEGERLAKRAARESGDSSFAAFGKQHDKSPQHAALILQMGDLTIVDWSHSAKYQVWKRGDPRIPELFRPSYSYGALYCAPIQESHSSPSTYTWQKRLAQIIEGRAFYSPKSTWKPKRA</sequence>
<name>T0G610_9SPHN</name>
<reference evidence="2 3" key="1">
    <citation type="journal article" date="2013" name="Genome Announc.">
        <title>Draft Genome Sequence of a Hexachlorocyclohexane-Degrading Bacterium, Sphingobium baderi Strain LL03T.</title>
        <authorList>
            <person name="Kaur J."/>
            <person name="Verma H."/>
            <person name="Tripathi C."/>
            <person name="Khurana J.P."/>
            <person name="Lal R."/>
        </authorList>
    </citation>
    <scope>NUCLEOTIDE SEQUENCE [LARGE SCALE GENOMIC DNA]</scope>
    <source>
        <strain evidence="2 3">LL03</strain>
    </source>
</reference>
<evidence type="ECO:0000259" key="1">
    <source>
        <dbReference type="Pfam" id="PF15611"/>
    </source>
</evidence>
<dbReference type="RefSeq" id="WP_021245877.1">
    <property type="nucleotide sequence ID" value="NZ_ATIB01000079.1"/>
</dbReference>
<dbReference type="PATRIC" id="fig|1114964.3.peg.3221"/>
<feature type="domain" description="Zorya protein ZorC EH" evidence="1">
    <location>
        <begin position="90"/>
        <end position="437"/>
    </location>
</feature>
<evidence type="ECO:0000313" key="3">
    <source>
        <dbReference type="Proteomes" id="UP000015524"/>
    </source>
</evidence>
<dbReference type="eggNOG" id="ENOG5032U2X">
    <property type="taxonomic scope" value="Bacteria"/>
</dbReference>
<protein>
    <recommendedName>
        <fullName evidence="1">Zorya protein ZorC EH domain-containing protein</fullName>
    </recommendedName>
</protein>
<dbReference type="EMBL" id="ATIB01000079">
    <property type="protein sequence ID" value="EQA99140.1"/>
    <property type="molecule type" value="Genomic_DNA"/>
</dbReference>
<dbReference type="OrthoDB" id="3035290at2"/>